<evidence type="ECO:0000256" key="6">
    <source>
        <dbReference type="RuleBase" id="RU004070"/>
    </source>
</evidence>
<dbReference type="GO" id="GO:0017116">
    <property type="term" value="F:single-stranded DNA helicase activity"/>
    <property type="evidence" value="ECO:0007669"/>
    <property type="project" value="TreeGrafter"/>
</dbReference>
<dbReference type="PANTHER" id="PTHR11630">
    <property type="entry name" value="DNA REPLICATION LICENSING FACTOR MCM FAMILY MEMBER"/>
    <property type="match status" value="1"/>
</dbReference>
<evidence type="ECO:0000256" key="5">
    <source>
        <dbReference type="ARBA" id="ARBA00047995"/>
    </source>
</evidence>
<dbReference type="Gene3D" id="2.20.28.10">
    <property type="match status" value="1"/>
</dbReference>
<dbReference type="InterPro" id="IPR031327">
    <property type="entry name" value="MCM"/>
</dbReference>
<dbReference type="InterPro" id="IPR041562">
    <property type="entry name" value="MCM_lid"/>
</dbReference>
<dbReference type="SUPFAM" id="SSF52540">
    <property type="entry name" value="P-loop containing nucleoside triphosphate hydrolases"/>
    <property type="match status" value="1"/>
</dbReference>
<dbReference type="RefSeq" id="XP_003056368.1">
    <property type="nucleotide sequence ID" value="XM_003056322.1"/>
</dbReference>
<dbReference type="InterPro" id="IPR003593">
    <property type="entry name" value="AAA+_ATPase"/>
</dbReference>
<name>C1MKD9_MICPC</name>
<reference evidence="8 9" key="1">
    <citation type="journal article" date="2009" name="Science">
        <title>Green evolution and dynamic adaptations revealed by genomes of the marine picoeukaryotes Micromonas.</title>
        <authorList>
            <person name="Worden A.Z."/>
            <person name="Lee J.H."/>
            <person name="Mock T."/>
            <person name="Rouze P."/>
            <person name="Simmons M.P."/>
            <person name="Aerts A.L."/>
            <person name="Allen A.E."/>
            <person name="Cuvelier M.L."/>
            <person name="Derelle E."/>
            <person name="Everett M.V."/>
            <person name="Foulon E."/>
            <person name="Grimwood J."/>
            <person name="Gundlach H."/>
            <person name="Henrissat B."/>
            <person name="Napoli C."/>
            <person name="McDonald S.M."/>
            <person name="Parker M.S."/>
            <person name="Rombauts S."/>
            <person name="Salamov A."/>
            <person name="Von Dassow P."/>
            <person name="Badger J.H."/>
            <person name="Coutinho P.M."/>
            <person name="Demir E."/>
            <person name="Dubchak I."/>
            <person name="Gentemann C."/>
            <person name="Eikrem W."/>
            <person name="Gready J.E."/>
            <person name="John U."/>
            <person name="Lanier W."/>
            <person name="Lindquist E.A."/>
            <person name="Lucas S."/>
            <person name="Mayer K.F."/>
            <person name="Moreau H."/>
            <person name="Not F."/>
            <person name="Otillar R."/>
            <person name="Panaud O."/>
            <person name="Pangilinan J."/>
            <person name="Paulsen I."/>
            <person name="Piegu B."/>
            <person name="Poliakov A."/>
            <person name="Robbens S."/>
            <person name="Schmutz J."/>
            <person name="Toulza E."/>
            <person name="Wyss T."/>
            <person name="Zelensky A."/>
            <person name="Zhou K."/>
            <person name="Armbrust E.V."/>
            <person name="Bhattacharya D."/>
            <person name="Goodenough U.W."/>
            <person name="Van de Peer Y."/>
            <person name="Grigoriev I.V."/>
        </authorList>
    </citation>
    <scope>NUCLEOTIDE SEQUENCE [LARGE SCALE GENOMIC DNA]</scope>
    <source>
        <strain evidence="8 9">CCMP1545</strain>
    </source>
</reference>
<evidence type="ECO:0000256" key="4">
    <source>
        <dbReference type="ARBA" id="ARBA00023125"/>
    </source>
</evidence>
<dbReference type="Proteomes" id="UP000001876">
    <property type="component" value="Unassembled WGS sequence"/>
</dbReference>
<proteinExistence type="inferred from homology"/>
<dbReference type="OrthoDB" id="496750at2759"/>
<sequence>MRHMRPPHDPFVQPTVPFVVDTSEDEEDVKIAFASYLIQRYSIILKKILLEEEKLYSPAKIYVDSLYLLSAAPRLLNSLFSKSRKIHSVLDSAAAIALDEIFREQATRISLEGAIPSKNYNTRRTKTVVRVVLDLERFSCPGLSPTPTQVSARHVGRVLSLSGTVLRLGGVKTHEVEFLAECTRCRHRFRVAADDEYTANAEMPSVCPSVISLESKKCTGTSFCKVSANTPVIRDYQEMLICDSAVHSATAAGASWLPASLARSSKKTAVGEIFGSKSSSVSDKSRSLLIILEDGMVDKCHPGDDVSITLTVHSRWNMCHSKQRMQLVLVCRATSIQLFEKRRFVQRKVKITDMAAFTDFWKTYDITATSTSTGNLMKPAKLRALQGRDVILRSVCPQLFGLVSTKLACLLAIIGGVSRVDSSSTANIRGESHLLIVGDSGTGKSQLLRYIAQAAPRAIITSGMSSTAAGLTVSIANADSRANCSIEAGALALADGGLCCIDEFGFIRPGELTAIHEAMEQQTLSFAKGRVVATLQTRCAVVGACNTKGFAHSLSASLVTSTSFSQPLLSRFDCVMILSDDRNEDADRLLSTHMISLHSTGTSNEQIGKRNLQTETVLKTAKLKLDLFTAEPSSSEHESIRHDFEDIKDDTEARSTRPKLWPLDRIRSYIALVRSNIDPAISTEAEALLRGYYQMQRRKKENISGHPTIRLLESLIRLTQAHARLLWMDMATERDVVVAVSLVENSFSQPLTSKSAQDPTLYFRGFVSDQETHQQKLQLLQRISEELGPTW</sequence>
<dbReference type="GO" id="GO:0000724">
    <property type="term" value="P:double-strand break repair via homologous recombination"/>
    <property type="evidence" value="ECO:0007669"/>
    <property type="project" value="TreeGrafter"/>
</dbReference>
<dbReference type="GO" id="GO:0016787">
    <property type="term" value="F:hydrolase activity"/>
    <property type="evidence" value="ECO:0007669"/>
    <property type="project" value="UniProtKB-KW"/>
</dbReference>
<dbReference type="EMBL" id="GG663736">
    <property type="protein sequence ID" value="EEH59744.1"/>
    <property type="molecule type" value="Genomic_DNA"/>
</dbReference>
<dbReference type="InterPro" id="IPR025662">
    <property type="entry name" value="Sigma_54_int_dom_ATP-bd_1"/>
</dbReference>
<dbReference type="GO" id="GO:0005634">
    <property type="term" value="C:nucleus"/>
    <property type="evidence" value="ECO:0007669"/>
    <property type="project" value="UniProtKB-SubCell"/>
</dbReference>
<dbReference type="PROSITE" id="PS00675">
    <property type="entry name" value="SIGMA54_INTERACT_1"/>
    <property type="match status" value="1"/>
</dbReference>
<dbReference type="Gene3D" id="3.40.50.300">
    <property type="entry name" value="P-loop containing nucleotide triphosphate hydrolases"/>
    <property type="match status" value="1"/>
</dbReference>
<dbReference type="Gene3D" id="2.40.50.140">
    <property type="entry name" value="Nucleic acid-binding proteins"/>
    <property type="match status" value="1"/>
</dbReference>
<dbReference type="OMA" id="ISIRLTH"/>
<evidence type="ECO:0000259" key="7">
    <source>
        <dbReference type="PROSITE" id="PS50051"/>
    </source>
</evidence>
<organism evidence="9">
    <name type="scientific">Micromonas pusilla (strain CCMP1545)</name>
    <name type="common">Picoplanktonic green alga</name>
    <dbReference type="NCBI Taxonomy" id="564608"/>
    <lineage>
        <taxon>Eukaryota</taxon>
        <taxon>Viridiplantae</taxon>
        <taxon>Chlorophyta</taxon>
        <taxon>Mamiellophyceae</taxon>
        <taxon>Mamiellales</taxon>
        <taxon>Mamiellaceae</taxon>
        <taxon>Micromonas</taxon>
    </lineage>
</organism>
<dbReference type="SMART" id="SM00350">
    <property type="entry name" value="MCM"/>
    <property type="match status" value="1"/>
</dbReference>
<evidence type="ECO:0000313" key="9">
    <source>
        <dbReference type="Proteomes" id="UP000001876"/>
    </source>
</evidence>
<keyword evidence="2 6" id="KW-0547">Nucleotide-binding</keyword>
<dbReference type="InterPro" id="IPR001208">
    <property type="entry name" value="MCM_dom"/>
</dbReference>
<dbReference type="eggNOG" id="KOG0477">
    <property type="taxonomic scope" value="Eukaryota"/>
</dbReference>
<keyword evidence="3 6" id="KW-0067">ATP-binding</keyword>
<keyword evidence="9" id="KW-1185">Reference proteome</keyword>
<gene>
    <name evidence="8" type="primary">MCM9</name>
    <name evidence="8" type="ORF">MICPUCDRAFT_55301</name>
</gene>
<dbReference type="AlphaFoldDB" id="C1MKD9"/>
<protein>
    <recommendedName>
        <fullName evidence="1">DNA helicase</fullName>
        <ecNumber evidence="1">3.6.4.12</ecNumber>
    </recommendedName>
</protein>
<dbReference type="InterPro" id="IPR027417">
    <property type="entry name" value="P-loop_NTPase"/>
</dbReference>
<dbReference type="InterPro" id="IPR012340">
    <property type="entry name" value="NA-bd_OB-fold"/>
</dbReference>
<dbReference type="GO" id="GO:0042555">
    <property type="term" value="C:MCM complex"/>
    <property type="evidence" value="ECO:0007669"/>
    <property type="project" value="TreeGrafter"/>
</dbReference>
<evidence type="ECO:0000313" key="8">
    <source>
        <dbReference type="EMBL" id="EEH59744.1"/>
    </source>
</evidence>
<dbReference type="STRING" id="564608.C1MKD9"/>
<evidence type="ECO:0000256" key="1">
    <source>
        <dbReference type="ARBA" id="ARBA00012551"/>
    </source>
</evidence>
<comment type="similarity">
    <text evidence="6">Belongs to the MCM family.</text>
</comment>
<dbReference type="KEGG" id="mpp:MICPUCDRAFT_55301"/>
<feature type="domain" description="MCM C-terminal AAA(+) ATPase" evidence="7">
    <location>
        <begin position="387"/>
        <end position="594"/>
    </location>
</feature>
<dbReference type="Pfam" id="PF17855">
    <property type="entry name" value="MCM_lid"/>
    <property type="match status" value="1"/>
</dbReference>
<dbReference type="Pfam" id="PF17207">
    <property type="entry name" value="MCM_OB"/>
    <property type="match status" value="1"/>
</dbReference>
<dbReference type="SMART" id="SM00382">
    <property type="entry name" value="AAA"/>
    <property type="match status" value="1"/>
</dbReference>
<accession>C1MKD9</accession>
<dbReference type="GO" id="GO:0005524">
    <property type="term" value="F:ATP binding"/>
    <property type="evidence" value="ECO:0007669"/>
    <property type="project" value="UniProtKB-KW"/>
</dbReference>
<dbReference type="PANTHER" id="PTHR11630:SF48">
    <property type="entry name" value="DNA HELICASE MCM9"/>
    <property type="match status" value="1"/>
</dbReference>
<dbReference type="SUPFAM" id="SSF50249">
    <property type="entry name" value="Nucleic acid-binding proteins"/>
    <property type="match status" value="1"/>
</dbReference>
<dbReference type="Pfam" id="PF00493">
    <property type="entry name" value="MCM"/>
    <property type="match status" value="1"/>
</dbReference>
<keyword evidence="4 6" id="KW-0238">DNA-binding</keyword>
<dbReference type="GO" id="GO:0003697">
    <property type="term" value="F:single-stranded DNA binding"/>
    <property type="evidence" value="ECO:0007669"/>
    <property type="project" value="TreeGrafter"/>
</dbReference>
<evidence type="ECO:0000256" key="3">
    <source>
        <dbReference type="ARBA" id="ARBA00022840"/>
    </source>
</evidence>
<comment type="catalytic activity">
    <reaction evidence="5">
        <text>ATP + H2O = ADP + phosphate + H(+)</text>
        <dbReference type="Rhea" id="RHEA:13065"/>
        <dbReference type="ChEBI" id="CHEBI:15377"/>
        <dbReference type="ChEBI" id="CHEBI:15378"/>
        <dbReference type="ChEBI" id="CHEBI:30616"/>
        <dbReference type="ChEBI" id="CHEBI:43474"/>
        <dbReference type="ChEBI" id="CHEBI:456216"/>
        <dbReference type="EC" id="3.6.4.12"/>
    </reaction>
</comment>
<dbReference type="GeneID" id="9681330"/>
<dbReference type="PRINTS" id="PR01657">
    <property type="entry name" value="MCMFAMILY"/>
</dbReference>
<evidence type="ECO:0000256" key="2">
    <source>
        <dbReference type="ARBA" id="ARBA00022741"/>
    </source>
</evidence>
<dbReference type="EC" id="3.6.4.12" evidence="1"/>
<dbReference type="InterPro" id="IPR033762">
    <property type="entry name" value="MCM_OB"/>
</dbReference>
<dbReference type="PROSITE" id="PS50051">
    <property type="entry name" value="MCM_2"/>
    <property type="match status" value="1"/>
</dbReference>